<feature type="compositionally biased region" description="Basic and acidic residues" evidence="1">
    <location>
        <begin position="11"/>
        <end position="24"/>
    </location>
</feature>
<protein>
    <submittedName>
        <fullName evidence="2">Uncharacterized protein</fullName>
    </submittedName>
</protein>
<dbReference type="Proteomes" id="UP001519460">
    <property type="component" value="Unassembled WGS sequence"/>
</dbReference>
<reference evidence="2 3" key="1">
    <citation type="journal article" date="2023" name="Sci. Data">
        <title>Genome assembly of the Korean intertidal mud-creeper Batillaria attramentaria.</title>
        <authorList>
            <person name="Patra A.K."/>
            <person name="Ho P.T."/>
            <person name="Jun S."/>
            <person name="Lee S.J."/>
            <person name="Kim Y."/>
            <person name="Won Y.J."/>
        </authorList>
    </citation>
    <scope>NUCLEOTIDE SEQUENCE [LARGE SCALE GENOMIC DNA]</scope>
    <source>
        <strain evidence="2">Wonlab-2016</strain>
    </source>
</reference>
<proteinExistence type="predicted"/>
<organism evidence="2 3">
    <name type="scientific">Batillaria attramentaria</name>
    <dbReference type="NCBI Taxonomy" id="370345"/>
    <lineage>
        <taxon>Eukaryota</taxon>
        <taxon>Metazoa</taxon>
        <taxon>Spiralia</taxon>
        <taxon>Lophotrochozoa</taxon>
        <taxon>Mollusca</taxon>
        <taxon>Gastropoda</taxon>
        <taxon>Caenogastropoda</taxon>
        <taxon>Sorbeoconcha</taxon>
        <taxon>Cerithioidea</taxon>
        <taxon>Batillariidae</taxon>
        <taxon>Batillaria</taxon>
    </lineage>
</organism>
<dbReference type="AlphaFoldDB" id="A0ABD0LGV9"/>
<keyword evidence="3" id="KW-1185">Reference proteome</keyword>
<accession>A0ABD0LGV9</accession>
<comment type="caution">
    <text evidence="2">The sequence shown here is derived from an EMBL/GenBank/DDBJ whole genome shotgun (WGS) entry which is preliminary data.</text>
</comment>
<gene>
    <name evidence="2" type="ORF">BaRGS_00010237</name>
</gene>
<evidence type="ECO:0000313" key="2">
    <source>
        <dbReference type="EMBL" id="KAK7498577.1"/>
    </source>
</evidence>
<evidence type="ECO:0000313" key="3">
    <source>
        <dbReference type="Proteomes" id="UP001519460"/>
    </source>
</evidence>
<dbReference type="EMBL" id="JACVVK020000050">
    <property type="protein sequence ID" value="KAK7498577.1"/>
    <property type="molecule type" value="Genomic_DNA"/>
</dbReference>
<evidence type="ECO:0000256" key="1">
    <source>
        <dbReference type="SAM" id="MobiDB-lite"/>
    </source>
</evidence>
<sequence>MLLLLPQMKQEQTRDSGGKRESNDKINTVSDCIKSPAWGGTDAVQQLSHKETRLYPPPSNPRVVSPSSELPRSFL</sequence>
<name>A0ABD0LGV9_9CAEN</name>
<feature type="region of interest" description="Disordered" evidence="1">
    <location>
        <begin position="1"/>
        <end position="75"/>
    </location>
</feature>